<protein>
    <submittedName>
        <fullName evidence="20">Cadmium-translocating P-type ATPase</fullName>
        <ecNumber evidence="20">3.6.3.3</ecNumber>
    </submittedName>
</protein>
<dbReference type="SUPFAM" id="SSF81665">
    <property type="entry name" value="Calcium ATPase, transmembrane domain M"/>
    <property type="match status" value="1"/>
</dbReference>
<keyword evidence="4" id="KW-0104">Cadmium</keyword>
<feature type="transmembrane region" description="Helical" evidence="17">
    <location>
        <begin position="842"/>
        <end position="860"/>
    </location>
</feature>
<dbReference type="PRINTS" id="PR00120">
    <property type="entry name" value="HATPASE"/>
</dbReference>
<dbReference type="Pfam" id="PF00702">
    <property type="entry name" value="Hydrolase"/>
    <property type="match status" value="1"/>
</dbReference>
<dbReference type="InterPro" id="IPR023214">
    <property type="entry name" value="HAD_sf"/>
</dbReference>
<dbReference type="SUPFAM" id="SSF81653">
    <property type="entry name" value="Calcium ATPase, transduction domain A"/>
    <property type="match status" value="1"/>
</dbReference>
<dbReference type="OrthoDB" id="9760364at2"/>
<dbReference type="CDD" id="cd00371">
    <property type="entry name" value="HMA"/>
    <property type="match status" value="2"/>
</dbReference>
<dbReference type="PROSITE" id="PS50846">
    <property type="entry name" value="HMA_2"/>
    <property type="match status" value="2"/>
</dbReference>
<evidence type="ECO:0000256" key="3">
    <source>
        <dbReference type="ARBA" id="ARBA00022475"/>
    </source>
</evidence>
<dbReference type="GO" id="GO:0016887">
    <property type="term" value="F:ATP hydrolysis activity"/>
    <property type="evidence" value="ECO:0007669"/>
    <property type="project" value="InterPro"/>
</dbReference>
<gene>
    <name evidence="20" type="primary">cadA</name>
    <name evidence="20" type="ORF">DXA38_06100</name>
</gene>
<dbReference type="PANTHER" id="PTHR48085:SF5">
    <property type="entry name" value="CADMIUM_ZINC-TRANSPORTING ATPASE HMA4-RELATED"/>
    <property type="match status" value="1"/>
</dbReference>
<feature type="transmembrane region" description="Helical" evidence="17">
    <location>
        <begin position="516"/>
        <end position="543"/>
    </location>
</feature>
<dbReference type="PROSITE" id="PS00154">
    <property type="entry name" value="ATPASE_E1_E2"/>
    <property type="match status" value="1"/>
</dbReference>
<keyword evidence="6 17" id="KW-0812">Transmembrane</keyword>
<dbReference type="Gene3D" id="3.30.70.100">
    <property type="match status" value="2"/>
</dbReference>
<dbReference type="Pfam" id="PF00403">
    <property type="entry name" value="HMA"/>
    <property type="match status" value="2"/>
</dbReference>
<keyword evidence="9" id="KW-0862">Zinc</keyword>
<keyword evidence="12" id="KW-1278">Translocase</keyword>
<keyword evidence="13 17" id="KW-1133">Transmembrane helix</keyword>
<dbReference type="SFLD" id="SFLDG00002">
    <property type="entry name" value="C1.7:_P-type_atpase_like"/>
    <property type="match status" value="1"/>
</dbReference>
<evidence type="ECO:0000256" key="7">
    <source>
        <dbReference type="ARBA" id="ARBA00022723"/>
    </source>
</evidence>
<dbReference type="EMBL" id="QVEV01000006">
    <property type="protein sequence ID" value="RGC16981.1"/>
    <property type="molecule type" value="Genomic_DNA"/>
</dbReference>
<dbReference type="EC" id="3.6.3.3" evidence="20"/>
<dbReference type="NCBIfam" id="TIGR01525">
    <property type="entry name" value="ATPase-IB_hvy"/>
    <property type="match status" value="1"/>
</dbReference>
<dbReference type="Pfam" id="PF00122">
    <property type="entry name" value="E1-E2_ATPase"/>
    <property type="match status" value="1"/>
</dbReference>
<feature type="transmembrane region" description="Helical" evidence="17">
    <location>
        <begin position="484"/>
        <end position="504"/>
    </location>
</feature>
<dbReference type="InterPro" id="IPR023299">
    <property type="entry name" value="ATPase_P-typ_cyto_dom_N"/>
</dbReference>
<feature type="transmembrane region" description="Helical" evidence="17">
    <location>
        <begin position="262"/>
        <end position="279"/>
    </location>
</feature>
<evidence type="ECO:0000256" key="10">
    <source>
        <dbReference type="ARBA" id="ARBA00022840"/>
    </source>
</evidence>
<dbReference type="GO" id="GO:0016463">
    <property type="term" value="F:P-type zinc transporter activity"/>
    <property type="evidence" value="ECO:0007669"/>
    <property type="project" value="UniProtKB-EC"/>
</dbReference>
<dbReference type="InterPro" id="IPR059000">
    <property type="entry name" value="ATPase_P-type_domA"/>
</dbReference>
<keyword evidence="8 17" id="KW-0547">Nucleotide-binding</keyword>
<evidence type="ECO:0000256" key="15">
    <source>
        <dbReference type="ARBA" id="ARBA00047308"/>
    </source>
</evidence>
<dbReference type="Gene3D" id="2.70.150.10">
    <property type="entry name" value="Calcium-transporting ATPase, cytoplasmic transduction domain A"/>
    <property type="match status" value="1"/>
</dbReference>
<dbReference type="SFLD" id="SFLDF00027">
    <property type="entry name" value="p-type_atpase"/>
    <property type="match status" value="1"/>
</dbReference>
<keyword evidence="11" id="KW-0460">Magnesium</keyword>
<evidence type="ECO:0000256" key="6">
    <source>
        <dbReference type="ARBA" id="ARBA00022692"/>
    </source>
</evidence>
<feature type="region of interest" description="Disordered" evidence="18">
    <location>
        <begin position="70"/>
        <end position="89"/>
    </location>
</feature>
<dbReference type="InterPro" id="IPR006121">
    <property type="entry name" value="HMA_dom"/>
</dbReference>
<evidence type="ECO:0000256" key="8">
    <source>
        <dbReference type="ARBA" id="ARBA00022741"/>
    </source>
</evidence>
<proteinExistence type="inferred from homology"/>
<dbReference type="InterPro" id="IPR051014">
    <property type="entry name" value="Cation_Transport_ATPase_IB"/>
</dbReference>
<dbReference type="PANTHER" id="PTHR48085">
    <property type="entry name" value="CADMIUM/ZINC-TRANSPORTING ATPASE HMA2-RELATED"/>
    <property type="match status" value="1"/>
</dbReference>
<comment type="caution">
    <text evidence="20">The sequence shown here is derived from an EMBL/GenBank/DDBJ whole genome shotgun (WGS) entry which is preliminary data.</text>
</comment>
<dbReference type="RefSeq" id="WP_117442443.1">
    <property type="nucleotide sequence ID" value="NZ_JAJFEN010000031.1"/>
</dbReference>
<dbReference type="NCBIfam" id="TIGR01494">
    <property type="entry name" value="ATPase_P-type"/>
    <property type="match status" value="1"/>
</dbReference>
<evidence type="ECO:0000256" key="1">
    <source>
        <dbReference type="ARBA" id="ARBA00004651"/>
    </source>
</evidence>
<dbReference type="SUPFAM" id="SSF56784">
    <property type="entry name" value="HAD-like"/>
    <property type="match status" value="1"/>
</dbReference>
<dbReference type="InterPro" id="IPR036163">
    <property type="entry name" value="HMA_dom_sf"/>
</dbReference>
<evidence type="ECO:0000256" key="12">
    <source>
        <dbReference type="ARBA" id="ARBA00022967"/>
    </source>
</evidence>
<keyword evidence="7 17" id="KW-0479">Metal-binding</keyword>
<dbReference type="Gene3D" id="3.40.50.1000">
    <property type="entry name" value="HAD superfamily/HAD-like"/>
    <property type="match status" value="1"/>
</dbReference>
<dbReference type="Gene3D" id="3.40.1110.10">
    <property type="entry name" value="Calcium-transporting ATPase, cytoplasmic domain N"/>
    <property type="match status" value="1"/>
</dbReference>
<dbReference type="SUPFAM" id="SSF55008">
    <property type="entry name" value="HMA, heavy metal-associated domain"/>
    <property type="match status" value="2"/>
</dbReference>
<dbReference type="GO" id="GO:0005886">
    <property type="term" value="C:plasma membrane"/>
    <property type="evidence" value="ECO:0007669"/>
    <property type="project" value="UniProtKB-SubCell"/>
</dbReference>
<feature type="transmembrane region" description="Helical" evidence="17">
    <location>
        <begin position="285"/>
        <end position="303"/>
    </location>
</feature>
<dbReference type="GO" id="GO:0046872">
    <property type="term" value="F:metal ion binding"/>
    <property type="evidence" value="ECO:0007669"/>
    <property type="project" value="UniProtKB-KW"/>
</dbReference>
<dbReference type="InterPro" id="IPR036412">
    <property type="entry name" value="HAD-like_sf"/>
</dbReference>
<comment type="catalytic activity">
    <reaction evidence="15">
        <text>Zn(2+)(in) + ATP + H2O = Zn(2+)(out) + ADP + phosphate + H(+)</text>
        <dbReference type="Rhea" id="RHEA:20621"/>
        <dbReference type="ChEBI" id="CHEBI:15377"/>
        <dbReference type="ChEBI" id="CHEBI:15378"/>
        <dbReference type="ChEBI" id="CHEBI:29105"/>
        <dbReference type="ChEBI" id="CHEBI:30616"/>
        <dbReference type="ChEBI" id="CHEBI:43474"/>
        <dbReference type="ChEBI" id="CHEBI:456216"/>
        <dbReference type="EC" id="7.2.2.12"/>
    </reaction>
</comment>
<evidence type="ECO:0000256" key="11">
    <source>
        <dbReference type="ARBA" id="ARBA00022842"/>
    </source>
</evidence>
<keyword evidence="5" id="KW-0597">Phosphoprotein</keyword>
<sequence>MERMYILDELDCANCAMKIEKHVSKIKGVKECSVDFVSKRMLVDMEHEGIEAAIRETVQAVEPDVIMRRRDAKKAKEAKQEEGRKSDHLHEVHEHAHTQGGCDCGEVHAHDHEGCGCAHTAAHAHHDHCGCMEGPMQEDGVQKHGGHHHHEDCACGHDHAHEAHEDREIQGAIKLYVKNLDCANCANKIEAYVRKMENIRDASMNFSQGVLFVELQDAARSEETIEAIMAVIPTLEDGVTVEMEKSTEEEKPARMFSFQENARLYLGILLFAAAIVFEAQDWSVWLFLAAYLMAGGKVVYVALRNICKGEVFDENFLMSVATIGALATGSYKEAVAVMIFYEIGEMFQSYAVNRSRKSISSLMNIRADYANLLKDGKEVRVSPEAVGLHDMIVIKPGERVPLDGVIVEGSSSLDTSALTGESLPRDVEQQDEVLAGVVNLSGVLKVEVSKEYGESTVSRILELVENASSKKAPMEKFITRFAKVYTPTVVFLAIALAVLPMLFVPDAVFSEWLYRALTFLVVSCPCALVISVPLGMFAGIGAASKSGILIKGGNYLEALKDIDTVVFDKTGTLTKGVFTVTQIHAAARSEEELLEMAAYAENYSTHPIALSIRKAYAKPIDAERLSRYEEVAGNGIHVQLDQHELLVGNYKLMQANAIPYEESEALGTIVHIAMDGAYEGYIVIDDEIKETSKEAIASLKRSGVKKCVMLSGDRYKVGEHVAAVLGLDEVHMQLLPADKVEKVEELLKQESEHGKLAFVGDGINDAPVLARADIGVAMGGIGSDAAIEAADVVLMKDDPSALSAAIHIARKTMQILWQNIVFSLGIKAIILILTAFGMANMWMGVFADVGVTLIAILNSMRALKIR</sequence>
<dbReference type="PRINTS" id="PR00119">
    <property type="entry name" value="CATATPASE"/>
</dbReference>
<evidence type="ECO:0000256" key="4">
    <source>
        <dbReference type="ARBA" id="ARBA00022539"/>
    </source>
</evidence>
<accession>A0A3E2VZH6</accession>
<evidence type="ECO:0000259" key="19">
    <source>
        <dbReference type="PROSITE" id="PS50846"/>
    </source>
</evidence>
<organism evidence="20 21">
    <name type="scientific">Clostridium innocuum</name>
    <dbReference type="NCBI Taxonomy" id="1522"/>
    <lineage>
        <taxon>Bacteria</taxon>
        <taxon>Bacillati</taxon>
        <taxon>Bacillota</taxon>
        <taxon>Clostridia</taxon>
        <taxon>Eubacteriales</taxon>
        <taxon>Clostridiaceae</taxon>
        <taxon>Clostridium</taxon>
    </lineage>
</organism>
<dbReference type="AlphaFoldDB" id="A0A3E2VZH6"/>
<evidence type="ECO:0000256" key="18">
    <source>
        <dbReference type="SAM" id="MobiDB-lite"/>
    </source>
</evidence>
<evidence type="ECO:0000256" key="14">
    <source>
        <dbReference type="ARBA" id="ARBA00023136"/>
    </source>
</evidence>
<dbReference type="GO" id="GO:0005524">
    <property type="term" value="F:ATP binding"/>
    <property type="evidence" value="ECO:0007669"/>
    <property type="project" value="UniProtKB-UniRule"/>
</dbReference>
<dbReference type="Proteomes" id="UP000260025">
    <property type="component" value="Unassembled WGS sequence"/>
</dbReference>
<dbReference type="CDD" id="cd07548">
    <property type="entry name" value="P-type_ATPase-Cd_Zn_Co_like"/>
    <property type="match status" value="1"/>
</dbReference>
<evidence type="ECO:0000313" key="21">
    <source>
        <dbReference type="Proteomes" id="UP000260025"/>
    </source>
</evidence>
<comment type="catalytic activity">
    <reaction evidence="16">
        <text>Cd(2+)(in) + ATP + H2O = Cd(2+)(out) + ADP + phosphate + H(+)</text>
        <dbReference type="Rhea" id="RHEA:12132"/>
        <dbReference type="ChEBI" id="CHEBI:15377"/>
        <dbReference type="ChEBI" id="CHEBI:15378"/>
        <dbReference type="ChEBI" id="CHEBI:30616"/>
        <dbReference type="ChEBI" id="CHEBI:43474"/>
        <dbReference type="ChEBI" id="CHEBI:48775"/>
        <dbReference type="ChEBI" id="CHEBI:456216"/>
        <dbReference type="EC" id="7.2.2.21"/>
    </reaction>
</comment>
<keyword evidence="14 17" id="KW-0472">Membrane</keyword>
<evidence type="ECO:0000313" key="20">
    <source>
        <dbReference type="EMBL" id="RGC16981.1"/>
    </source>
</evidence>
<evidence type="ECO:0000256" key="9">
    <source>
        <dbReference type="ARBA" id="ARBA00022833"/>
    </source>
</evidence>
<comment type="subcellular location">
    <subcellularLocation>
        <location evidence="1">Cell membrane</location>
        <topology evidence="1">Multi-pass membrane protein</topology>
    </subcellularLocation>
</comment>
<comment type="similarity">
    <text evidence="2 17">Belongs to the cation transport ATPase (P-type) (TC 3.A.3) family. Type IB subfamily.</text>
</comment>
<evidence type="ECO:0000256" key="16">
    <source>
        <dbReference type="ARBA" id="ARBA00049338"/>
    </source>
</evidence>
<dbReference type="InterPro" id="IPR008250">
    <property type="entry name" value="ATPase_P-typ_transduc_dom_A_sf"/>
</dbReference>
<dbReference type="NCBIfam" id="TIGR01512">
    <property type="entry name" value="ATPase-IB2_Cd"/>
    <property type="match status" value="1"/>
</dbReference>
<name>A0A3E2VZH6_CLOIN</name>
<evidence type="ECO:0000256" key="5">
    <source>
        <dbReference type="ARBA" id="ARBA00022553"/>
    </source>
</evidence>
<feature type="domain" description="HMA" evidence="19">
    <location>
        <begin position="171"/>
        <end position="240"/>
    </location>
</feature>
<dbReference type="InterPro" id="IPR001757">
    <property type="entry name" value="P_typ_ATPase"/>
</dbReference>
<evidence type="ECO:0000256" key="17">
    <source>
        <dbReference type="RuleBase" id="RU362081"/>
    </source>
</evidence>
<evidence type="ECO:0000256" key="13">
    <source>
        <dbReference type="ARBA" id="ARBA00022989"/>
    </source>
</evidence>
<dbReference type="FunFam" id="3.40.1110.10:FF:000066">
    <property type="entry name" value="Cadmium-translocating P-type ATPase"/>
    <property type="match status" value="1"/>
</dbReference>
<dbReference type="GO" id="GO:0008551">
    <property type="term" value="F:P-type cadmium transporter activity"/>
    <property type="evidence" value="ECO:0007669"/>
    <property type="project" value="UniProtKB-EC"/>
</dbReference>
<dbReference type="InterPro" id="IPR044492">
    <property type="entry name" value="P_typ_ATPase_HD_dom"/>
</dbReference>
<dbReference type="InterPro" id="IPR018303">
    <property type="entry name" value="ATPase_P-typ_P_site"/>
</dbReference>
<keyword evidence="20" id="KW-0378">Hydrolase</keyword>
<keyword evidence="3 17" id="KW-1003">Cell membrane</keyword>
<dbReference type="PROSITE" id="PS01047">
    <property type="entry name" value="HMA_1"/>
    <property type="match status" value="1"/>
</dbReference>
<keyword evidence="10 17" id="KW-0067">ATP-binding</keyword>
<feature type="domain" description="HMA" evidence="19">
    <location>
        <begin position="1"/>
        <end position="66"/>
    </location>
</feature>
<evidence type="ECO:0000256" key="2">
    <source>
        <dbReference type="ARBA" id="ARBA00006024"/>
    </source>
</evidence>
<dbReference type="FunFam" id="2.70.150.10:FF:000002">
    <property type="entry name" value="Copper-transporting ATPase 1, putative"/>
    <property type="match status" value="1"/>
</dbReference>
<dbReference type="InterPro" id="IPR017969">
    <property type="entry name" value="Heavy-metal-associated_CS"/>
</dbReference>
<feature type="transmembrane region" description="Helical" evidence="17">
    <location>
        <begin position="816"/>
        <end position="836"/>
    </location>
</feature>
<dbReference type="InterPro" id="IPR027256">
    <property type="entry name" value="P-typ_ATPase_IB"/>
</dbReference>
<dbReference type="InterPro" id="IPR023298">
    <property type="entry name" value="ATPase_P-typ_TM_dom_sf"/>
</dbReference>
<reference evidence="20 21" key="1">
    <citation type="submission" date="2018-08" db="EMBL/GenBank/DDBJ databases">
        <title>A genome reference for cultivated species of the human gut microbiota.</title>
        <authorList>
            <person name="Zou Y."/>
            <person name="Xue W."/>
            <person name="Luo G."/>
        </authorList>
    </citation>
    <scope>NUCLEOTIDE SEQUENCE [LARGE SCALE GENOMIC DNA]</scope>
    <source>
        <strain evidence="20 21">OF01-2LB</strain>
    </source>
</reference>
<dbReference type="SFLD" id="SFLDS00003">
    <property type="entry name" value="Haloacid_Dehalogenase"/>
    <property type="match status" value="1"/>
</dbReference>